<accession>A0AAN8ECZ0</accession>
<proteinExistence type="predicted"/>
<evidence type="ECO:0000313" key="1">
    <source>
        <dbReference type="EMBL" id="KAK5948473.1"/>
    </source>
</evidence>
<name>A0AAN8ECZ0_9EURO</name>
<reference evidence="1 2" key="1">
    <citation type="submission" date="2022-12" db="EMBL/GenBank/DDBJ databases">
        <title>Genomic features and morphological characterization of a novel Knufia sp. strain isolated from spacecraft assembly facility.</title>
        <authorList>
            <person name="Teixeira M."/>
            <person name="Chander A.M."/>
            <person name="Stajich J.E."/>
            <person name="Venkateswaran K."/>
        </authorList>
    </citation>
    <scope>NUCLEOTIDE SEQUENCE [LARGE SCALE GENOMIC DNA]</scope>
    <source>
        <strain evidence="1 2">FJI-L2-BK-P2</strain>
    </source>
</reference>
<sequence length="240" mass="26891">MAAMTTSKTETTEMATTLVGGKTGLGFLDLPTEIRVEVYSHLFEAAKLSCDTPHSTWPSCGYSVCSCLFPRHITNTCRQLRQESLPILMAATTVEVAGSLDKIVSMPECYLGAINRAVVLDAKLFSLRPFQLERLPALKVLELRNITIWCKFYDEVFLESPQADEAMIGMAYFNLSRIGKSLQELCHAPRPFKLHLCCQFVVNSLSDETVHAVVDIDQKTIIHKSRGPPMKNYNSWSGYY</sequence>
<comment type="caution">
    <text evidence="1">The sequence shown here is derived from an EMBL/GenBank/DDBJ whole genome shotgun (WGS) entry which is preliminary data.</text>
</comment>
<dbReference type="Proteomes" id="UP001316803">
    <property type="component" value="Unassembled WGS sequence"/>
</dbReference>
<organism evidence="1 2">
    <name type="scientific">Knufia fluminis</name>
    <dbReference type="NCBI Taxonomy" id="191047"/>
    <lineage>
        <taxon>Eukaryota</taxon>
        <taxon>Fungi</taxon>
        <taxon>Dikarya</taxon>
        <taxon>Ascomycota</taxon>
        <taxon>Pezizomycotina</taxon>
        <taxon>Eurotiomycetes</taxon>
        <taxon>Chaetothyriomycetidae</taxon>
        <taxon>Chaetothyriales</taxon>
        <taxon>Trichomeriaceae</taxon>
        <taxon>Knufia</taxon>
    </lineage>
</organism>
<dbReference type="EMBL" id="JAKLMC020000047">
    <property type="protein sequence ID" value="KAK5948473.1"/>
    <property type="molecule type" value="Genomic_DNA"/>
</dbReference>
<evidence type="ECO:0000313" key="2">
    <source>
        <dbReference type="Proteomes" id="UP001316803"/>
    </source>
</evidence>
<dbReference type="AlphaFoldDB" id="A0AAN8ECZ0"/>
<keyword evidence="2" id="KW-1185">Reference proteome</keyword>
<protein>
    <submittedName>
        <fullName evidence="1">Uncharacterized protein</fullName>
    </submittedName>
</protein>
<gene>
    <name evidence="1" type="ORF">OHC33_010507</name>
</gene>